<evidence type="ECO:0000256" key="1">
    <source>
        <dbReference type="ARBA" id="ARBA00004141"/>
    </source>
</evidence>
<accession>A0A364MUR4</accession>
<dbReference type="EMBL" id="QGDH01000163">
    <property type="protein sequence ID" value="RAR04142.1"/>
    <property type="molecule type" value="Genomic_DNA"/>
</dbReference>
<dbReference type="Pfam" id="PF06011">
    <property type="entry name" value="TRP"/>
    <property type="match status" value="1"/>
</dbReference>
<feature type="transmembrane region" description="Helical" evidence="8">
    <location>
        <begin position="423"/>
        <end position="448"/>
    </location>
</feature>
<dbReference type="PANTHER" id="PTHR31145:SF5">
    <property type="entry name" value="DUF907 DOMAIN PROTEIN (AFU_ORTHOLOGUE AFUA_2G06100)"/>
    <property type="match status" value="1"/>
</dbReference>
<feature type="transmembrane region" description="Helical" evidence="8">
    <location>
        <begin position="485"/>
        <end position="505"/>
    </location>
</feature>
<feature type="chain" id="PRO_5016976712" evidence="9">
    <location>
        <begin position="27"/>
        <end position="740"/>
    </location>
</feature>
<dbReference type="PANTHER" id="PTHR31145">
    <property type="entry name" value="INTEGRAL MEMBRANE PROTEIN (AFU_ORTHOLOGUE AFUA_7G01610)"/>
    <property type="match status" value="1"/>
</dbReference>
<proteinExistence type="inferred from homology"/>
<protein>
    <submittedName>
        <fullName evidence="11">TRP-domain-containing protein</fullName>
    </submittedName>
</protein>
<comment type="similarity">
    <text evidence="2">Belongs to the transient receptor potential (TRP) ion channel family.</text>
</comment>
<keyword evidence="12" id="KW-1185">Reference proteome</keyword>
<sequence length="740" mass="81344">MRLHPTYSTMLAPFILLASAPLSVMAGDVLKTNGFSSCLDGPSDIKVNKLDITFDRSTKKVKFDVSGTNEKEQKVMATLTVDAYGKNVYNRTFNPCDGDVRVDQLCPVPSGTFGASGEQSIPDEIMSQIPTIAFNIPDIDSQARMYLRSIDGNQDLACITSQVSNGKSLSTTGVQYVAAGIAGAALAVTGMATFATAGHAGAAQSSPTFGDVVGWFQAMALNGMMSADVPGVYRSWSKNFAFSTGLIYWEGMQHSIDSLRKSTGGNLTEANVDFLKNATLVHVSESQSLTKRALNNVLLWGRDELNTDLNGNGTAEEDGDNKIMVYAKDMQGFIQEYTIPDRNAFMTVLLCFAIAIASITVAILLFKVILETWALFGSFPKRLTSFRKRYWWTLAKTITNLILLLYGIWVLYCVYQFKNGDSWLIKTLAGVTLAAFTGVLAFFTWRIWSIANQYKKMEGKPDALYDDKDVWRKYSLFYENYKKSYWWIFVPTIVFVFARGCVIAGANGHGLAQAAGQLIVEALLLIMLLWARPYTLKSSTWINITISVIRVLSVVCILVFVEELGMSQTTKTVTGLVLVVVQASLTGVLAILIAVNAIILCCKENPHRKKRKEAEKARDLDNLTPLDARNSLLMDPQEYKRTSLPSPFGPRTAGYDPVPLADQHTAYNGPGGRSFGDDQGHLLADASTFGRTASHDRSRSRDSSPGPDTELGYHQPPGYVSNAPWQPQQQQPGHQGPYAY</sequence>
<dbReference type="AlphaFoldDB" id="A0A364MUR4"/>
<feature type="transmembrane region" description="Helical" evidence="8">
    <location>
        <begin position="344"/>
        <end position="370"/>
    </location>
</feature>
<dbReference type="InterPro" id="IPR032800">
    <property type="entry name" value="TRP_N"/>
</dbReference>
<comment type="caution">
    <text evidence="11">The sequence shown here is derived from an EMBL/GenBank/DDBJ whole genome shotgun (WGS) entry which is preliminary data.</text>
</comment>
<keyword evidence="3 8" id="KW-0812">Transmembrane</keyword>
<evidence type="ECO:0000256" key="7">
    <source>
        <dbReference type="SAM" id="MobiDB-lite"/>
    </source>
</evidence>
<keyword evidence="6 8" id="KW-0472">Membrane</keyword>
<feature type="transmembrane region" description="Helical" evidence="8">
    <location>
        <begin position="573"/>
        <end position="602"/>
    </location>
</feature>
<feature type="compositionally biased region" description="Low complexity" evidence="7">
    <location>
        <begin position="724"/>
        <end position="740"/>
    </location>
</feature>
<gene>
    <name evidence="11" type="ORF">DDE83_007963</name>
</gene>
<feature type="transmembrane region" description="Helical" evidence="8">
    <location>
        <begin position="542"/>
        <end position="561"/>
    </location>
</feature>
<dbReference type="GO" id="GO:0016020">
    <property type="term" value="C:membrane"/>
    <property type="evidence" value="ECO:0007669"/>
    <property type="project" value="UniProtKB-SubCell"/>
</dbReference>
<evidence type="ECO:0000256" key="3">
    <source>
        <dbReference type="ARBA" id="ARBA00022692"/>
    </source>
</evidence>
<dbReference type="GO" id="GO:0055085">
    <property type="term" value="P:transmembrane transport"/>
    <property type="evidence" value="ECO:0007669"/>
    <property type="project" value="TreeGrafter"/>
</dbReference>
<dbReference type="InterPro" id="IPR010308">
    <property type="entry name" value="TRP_C"/>
</dbReference>
<dbReference type="SMART" id="SM01320">
    <property type="entry name" value="TRP_N"/>
    <property type="match status" value="1"/>
</dbReference>
<evidence type="ECO:0000313" key="11">
    <source>
        <dbReference type="EMBL" id="RAR04142.1"/>
    </source>
</evidence>
<dbReference type="OrthoDB" id="2115177at2759"/>
<evidence type="ECO:0000256" key="5">
    <source>
        <dbReference type="ARBA" id="ARBA00022989"/>
    </source>
</evidence>
<evidence type="ECO:0000256" key="6">
    <source>
        <dbReference type="ARBA" id="ARBA00023136"/>
    </source>
</evidence>
<feature type="region of interest" description="Disordered" evidence="7">
    <location>
        <begin position="631"/>
        <end position="740"/>
    </location>
</feature>
<evidence type="ECO:0000256" key="8">
    <source>
        <dbReference type="SAM" id="Phobius"/>
    </source>
</evidence>
<dbReference type="Pfam" id="PF14558">
    <property type="entry name" value="TRP_N"/>
    <property type="match status" value="1"/>
</dbReference>
<name>A0A364MUR4_STELY</name>
<evidence type="ECO:0000313" key="12">
    <source>
        <dbReference type="Proteomes" id="UP000249619"/>
    </source>
</evidence>
<dbReference type="STRING" id="183478.A0A364MUR4"/>
<keyword evidence="5 8" id="KW-1133">Transmembrane helix</keyword>
<feature type="compositionally biased region" description="Basic and acidic residues" evidence="7">
    <location>
        <begin position="693"/>
        <end position="702"/>
    </location>
</feature>
<dbReference type="Proteomes" id="UP000249619">
    <property type="component" value="Unassembled WGS sequence"/>
</dbReference>
<feature type="transmembrane region" description="Helical" evidence="8">
    <location>
        <begin position="391"/>
        <end position="417"/>
    </location>
</feature>
<comment type="subcellular location">
    <subcellularLocation>
        <location evidence="1">Membrane</location>
        <topology evidence="1">Multi-pass membrane protein</topology>
    </subcellularLocation>
</comment>
<dbReference type="InterPro" id="IPR040241">
    <property type="entry name" value="TRP_Flc/Pkd2-like"/>
</dbReference>
<keyword evidence="4 9" id="KW-0732">Signal</keyword>
<evidence type="ECO:0000256" key="4">
    <source>
        <dbReference type="ARBA" id="ARBA00022729"/>
    </source>
</evidence>
<evidence type="ECO:0000259" key="10">
    <source>
        <dbReference type="SMART" id="SM01320"/>
    </source>
</evidence>
<reference evidence="12" key="1">
    <citation type="submission" date="2018-05" db="EMBL/GenBank/DDBJ databases">
        <title>Draft genome sequence of Stemphylium lycopersici strain CIDEFI 213.</title>
        <authorList>
            <person name="Medina R."/>
            <person name="Franco M.E.E."/>
            <person name="Lucentini C.G."/>
            <person name="Saparrat M.C.N."/>
            <person name="Balatti P.A."/>
        </authorList>
    </citation>
    <scope>NUCLEOTIDE SEQUENCE [LARGE SCALE GENOMIC DNA]</scope>
    <source>
        <strain evidence="12">CIDEFI 213</strain>
    </source>
</reference>
<dbReference type="GO" id="GO:0009272">
    <property type="term" value="P:fungal-type cell wall biogenesis"/>
    <property type="evidence" value="ECO:0007669"/>
    <property type="project" value="TreeGrafter"/>
</dbReference>
<evidence type="ECO:0000256" key="9">
    <source>
        <dbReference type="SAM" id="SignalP"/>
    </source>
</evidence>
<organism evidence="11 12">
    <name type="scientific">Stemphylium lycopersici</name>
    <name type="common">Tomato gray leaf spot disease fungus</name>
    <name type="synonym">Thyrospora lycopersici</name>
    <dbReference type="NCBI Taxonomy" id="183478"/>
    <lineage>
        <taxon>Eukaryota</taxon>
        <taxon>Fungi</taxon>
        <taxon>Dikarya</taxon>
        <taxon>Ascomycota</taxon>
        <taxon>Pezizomycotina</taxon>
        <taxon>Dothideomycetes</taxon>
        <taxon>Pleosporomycetidae</taxon>
        <taxon>Pleosporales</taxon>
        <taxon>Pleosporineae</taxon>
        <taxon>Pleosporaceae</taxon>
        <taxon>Stemphylium</taxon>
    </lineage>
</organism>
<evidence type="ECO:0000256" key="2">
    <source>
        <dbReference type="ARBA" id="ARBA00010642"/>
    </source>
</evidence>
<feature type="transmembrane region" description="Helical" evidence="8">
    <location>
        <begin position="511"/>
        <end position="530"/>
    </location>
</feature>
<feature type="signal peptide" evidence="9">
    <location>
        <begin position="1"/>
        <end position="26"/>
    </location>
</feature>
<feature type="domain" description="ML-like" evidence="10">
    <location>
        <begin position="28"/>
        <end position="170"/>
    </location>
</feature>